<name>A0A9W9A5J0_9AGAR</name>
<sequence length="285" mass="31158">MDVLQRIVVSSITIVKDSILSGAWIYPVHGIFYFISHPSLYHSIQPVLIKCLFISGGITAGMFVFTYLPQVAFCAIFSGPFAFAAAAVMVLGESYALVMMATKMFILEDAQDKLFDAVLLQQGHEALVSSDRPVKSSRSGIKTIGKSVTKPLNRFSKDGLIRYIISLPLNSLPVVGTIVFLFYNGLKAGPRYHERYFKLKGLNVQERQTSVERMRGAYTAFGTIALALDLVPIGGLVFTFTSTIGAALWASNLEKKNRGAPGSRDADFGRPEGSSEVPVEIEMSE</sequence>
<dbReference type="Pfam" id="PF07264">
    <property type="entry name" value="EI24"/>
    <property type="match status" value="1"/>
</dbReference>
<feature type="transmembrane region" description="Helical" evidence="6">
    <location>
        <begin position="160"/>
        <end position="183"/>
    </location>
</feature>
<keyword evidence="3 6" id="KW-1133">Transmembrane helix</keyword>
<dbReference type="EMBL" id="JANVFS010000024">
    <property type="protein sequence ID" value="KAJ4474029.1"/>
    <property type="molecule type" value="Genomic_DNA"/>
</dbReference>
<dbReference type="Proteomes" id="UP001150238">
    <property type="component" value="Unassembled WGS sequence"/>
</dbReference>
<evidence type="ECO:0000313" key="8">
    <source>
        <dbReference type="Proteomes" id="UP001150238"/>
    </source>
</evidence>
<evidence type="ECO:0000256" key="3">
    <source>
        <dbReference type="ARBA" id="ARBA00022989"/>
    </source>
</evidence>
<dbReference type="PANTHER" id="PTHR34292:SF2">
    <property type="entry name" value="OUTER SPORE WALL PROTEIN LDS1"/>
    <property type="match status" value="1"/>
</dbReference>
<reference evidence="7" key="2">
    <citation type="journal article" date="2023" name="Proc. Natl. Acad. Sci. U.S.A.">
        <title>A global phylogenomic analysis of the shiitake genus Lentinula.</title>
        <authorList>
            <person name="Sierra-Patev S."/>
            <person name="Min B."/>
            <person name="Naranjo-Ortiz M."/>
            <person name="Looney B."/>
            <person name="Konkel Z."/>
            <person name="Slot J.C."/>
            <person name="Sakamoto Y."/>
            <person name="Steenwyk J.L."/>
            <person name="Rokas A."/>
            <person name="Carro J."/>
            <person name="Camarero S."/>
            <person name="Ferreira P."/>
            <person name="Molpeceres G."/>
            <person name="Ruiz-Duenas F.J."/>
            <person name="Serrano A."/>
            <person name="Henrissat B."/>
            <person name="Drula E."/>
            <person name="Hughes K.W."/>
            <person name="Mata J.L."/>
            <person name="Ishikawa N.K."/>
            <person name="Vargas-Isla R."/>
            <person name="Ushijima S."/>
            <person name="Smith C.A."/>
            <person name="Donoghue J."/>
            <person name="Ahrendt S."/>
            <person name="Andreopoulos W."/>
            <person name="He G."/>
            <person name="LaButti K."/>
            <person name="Lipzen A."/>
            <person name="Ng V."/>
            <person name="Riley R."/>
            <person name="Sandor L."/>
            <person name="Barry K."/>
            <person name="Martinez A.T."/>
            <person name="Xiao Y."/>
            <person name="Gibbons J.G."/>
            <person name="Terashima K."/>
            <person name="Grigoriev I.V."/>
            <person name="Hibbett D."/>
        </authorList>
    </citation>
    <scope>NUCLEOTIDE SEQUENCE</scope>
    <source>
        <strain evidence="7">Sp2 HRB7682 ss15</strain>
    </source>
</reference>
<dbReference type="PANTHER" id="PTHR34292">
    <property type="entry name" value="OUTER SPORE WALL PROTEIN LDS1"/>
    <property type="match status" value="1"/>
</dbReference>
<keyword evidence="4 6" id="KW-0472">Membrane</keyword>
<gene>
    <name evidence="7" type="ORF">C8J55DRAFT_433477</name>
</gene>
<dbReference type="InterPro" id="IPR059112">
    <property type="entry name" value="CysZ/EI24"/>
</dbReference>
<proteinExistence type="predicted"/>
<accession>A0A9W9A5J0</accession>
<evidence type="ECO:0000256" key="4">
    <source>
        <dbReference type="ARBA" id="ARBA00023136"/>
    </source>
</evidence>
<evidence type="ECO:0000313" key="7">
    <source>
        <dbReference type="EMBL" id="KAJ4474029.1"/>
    </source>
</evidence>
<feature type="transmembrane region" description="Helical" evidence="6">
    <location>
        <begin position="75"/>
        <end position="98"/>
    </location>
</feature>
<evidence type="ECO:0008006" key="9">
    <source>
        <dbReference type="Google" id="ProtNLM"/>
    </source>
</evidence>
<feature type="transmembrane region" description="Helical" evidence="6">
    <location>
        <begin position="224"/>
        <end position="249"/>
    </location>
</feature>
<organism evidence="7 8">
    <name type="scientific">Lentinula lateritia</name>
    <dbReference type="NCBI Taxonomy" id="40482"/>
    <lineage>
        <taxon>Eukaryota</taxon>
        <taxon>Fungi</taxon>
        <taxon>Dikarya</taxon>
        <taxon>Basidiomycota</taxon>
        <taxon>Agaricomycotina</taxon>
        <taxon>Agaricomycetes</taxon>
        <taxon>Agaricomycetidae</taxon>
        <taxon>Agaricales</taxon>
        <taxon>Marasmiineae</taxon>
        <taxon>Omphalotaceae</taxon>
        <taxon>Lentinula</taxon>
    </lineage>
</organism>
<evidence type="ECO:0000256" key="1">
    <source>
        <dbReference type="ARBA" id="ARBA00004141"/>
    </source>
</evidence>
<keyword evidence="2 6" id="KW-0812">Transmembrane</keyword>
<feature type="region of interest" description="Disordered" evidence="5">
    <location>
        <begin position="256"/>
        <end position="285"/>
    </location>
</feature>
<protein>
    <recommendedName>
        <fullName evidence="9">Outer spore wall protein RRT8</fullName>
    </recommendedName>
</protein>
<comment type="subcellular location">
    <subcellularLocation>
        <location evidence="1">Membrane</location>
        <topology evidence="1">Multi-pass membrane protein</topology>
    </subcellularLocation>
</comment>
<dbReference type="InterPro" id="IPR052786">
    <property type="entry name" value="Spore_wall_assembly"/>
</dbReference>
<feature type="transmembrane region" description="Helical" evidence="6">
    <location>
        <begin position="47"/>
        <end position="69"/>
    </location>
</feature>
<comment type="caution">
    <text evidence="7">The sequence shown here is derived from an EMBL/GenBank/DDBJ whole genome shotgun (WGS) entry which is preliminary data.</text>
</comment>
<evidence type="ECO:0000256" key="2">
    <source>
        <dbReference type="ARBA" id="ARBA00022692"/>
    </source>
</evidence>
<evidence type="ECO:0000256" key="5">
    <source>
        <dbReference type="SAM" id="MobiDB-lite"/>
    </source>
</evidence>
<evidence type="ECO:0000256" key="6">
    <source>
        <dbReference type="SAM" id="Phobius"/>
    </source>
</evidence>
<dbReference type="AlphaFoldDB" id="A0A9W9A5J0"/>
<reference evidence="7" key="1">
    <citation type="submission" date="2022-08" db="EMBL/GenBank/DDBJ databases">
        <authorList>
            <consortium name="DOE Joint Genome Institute"/>
            <person name="Min B."/>
            <person name="Riley R."/>
            <person name="Sierra-Patev S."/>
            <person name="Naranjo-Ortiz M."/>
            <person name="Looney B."/>
            <person name="Konkel Z."/>
            <person name="Slot J.C."/>
            <person name="Sakamoto Y."/>
            <person name="Steenwyk J.L."/>
            <person name="Rokas A."/>
            <person name="Carro J."/>
            <person name="Camarero S."/>
            <person name="Ferreira P."/>
            <person name="Molpeceres G."/>
            <person name="Ruiz-Duenas F.J."/>
            <person name="Serrano A."/>
            <person name="Henrissat B."/>
            <person name="Drula E."/>
            <person name="Hughes K.W."/>
            <person name="Mata J.L."/>
            <person name="Ishikawa N.K."/>
            <person name="Vargas-Isla R."/>
            <person name="Ushijima S."/>
            <person name="Smith C.A."/>
            <person name="Ahrendt S."/>
            <person name="Andreopoulos W."/>
            <person name="He G."/>
            <person name="Labutti K."/>
            <person name="Lipzen A."/>
            <person name="Ng V."/>
            <person name="Sandor L."/>
            <person name="Barry K."/>
            <person name="Martinez A.T."/>
            <person name="Xiao Y."/>
            <person name="Gibbons J.G."/>
            <person name="Terashima K."/>
            <person name="Hibbett D.S."/>
            <person name="Grigoriev I.V."/>
        </authorList>
    </citation>
    <scope>NUCLEOTIDE SEQUENCE</scope>
    <source>
        <strain evidence="7">Sp2 HRB7682 ss15</strain>
    </source>
</reference>